<dbReference type="EMBL" id="MFID01000031">
    <property type="protein sequence ID" value="OGF80693.1"/>
    <property type="molecule type" value="Genomic_DNA"/>
</dbReference>
<evidence type="ECO:0000313" key="1">
    <source>
        <dbReference type="EMBL" id="OGF80693.1"/>
    </source>
</evidence>
<dbReference type="AlphaFoldDB" id="A0A1F5WYM3"/>
<organism evidence="1 2">
    <name type="scientific">Candidatus Giovannonibacteria bacterium RIFCSPLOWO2_01_FULL_45_34</name>
    <dbReference type="NCBI Taxonomy" id="1798351"/>
    <lineage>
        <taxon>Bacteria</taxon>
        <taxon>Candidatus Giovannoniibacteriota</taxon>
    </lineage>
</organism>
<evidence type="ECO:0000313" key="2">
    <source>
        <dbReference type="Proteomes" id="UP000178114"/>
    </source>
</evidence>
<dbReference type="Proteomes" id="UP000178114">
    <property type="component" value="Unassembled WGS sequence"/>
</dbReference>
<proteinExistence type="predicted"/>
<sequence>MRPSDTLTETQRKTAIDRAAFTLKQLSEIPSLKELRADQVLASKKDNWRDTLKILGAFGFGGKSFDTKTLLLTQNGIVEHHEHTDGYKTGGHPMAPIGASYGITRLIRHKIVVEEKFKEIVETYNLDDSTLENLLRRFEKLT</sequence>
<name>A0A1F5WYM3_9BACT</name>
<dbReference type="STRING" id="1798351.A2930_01845"/>
<gene>
    <name evidence="1" type="ORF">A2930_01845</name>
</gene>
<accession>A0A1F5WYM3</accession>
<reference evidence="1 2" key="1">
    <citation type="journal article" date="2016" name="Nat. Commun.">
        <title>Thousands of microbial genomes shed light on interconnected biogeochemical processes in an aquifer system.</title>
        <authorList>
            <person name="Anantharaman K."/>
            <person name="Brown C.T."/>
            <person name="Hug L.A."/>
            <person name="Sharon I."/>
            <person name="Castelle C.J."/>
            <person name="Probst A.J."/>
            <person name="Thomas B.C."/>
            <person name="Singh A."/>
            <person name="Wilkins M.J."/>
            <person name="Karaoz U."/>
            <person name="Brodie E.L."/>
            <person name="Williams K.H."/>
            <person name="Hubbard S.S."/>
            <person name="Banfield J.F."/>
        </authorList>
    </citation>
    <scope>NUCLEOTIDE SEQUENCE [LARGE SCALE GENOMIC DNA]</scope>
</reference>
<protein>
    <submittedName>
        <fullName evidence="1">Uncharacterized protein</fullName>
    </submittedName>
</protein>
<comment type="caution">
    <text evidence="1">The sequence shown here is derived from an EMBL/GenBank/DDBJ whole genome shotgun (WGS) entry which is preliminary data.</text>
</comment>